<dbReference type="Gene3D" id="3.40.640.10">
    <property type="entry name" value="Type I PLP-dependent aspartate aminotransferase-like (Major domain)"/>
    <property type="match status" value="1"/>
</dbReference>
<sequence length="400" mass="42977">MPFDVARVRGLFPTLGDGYIHLDGPAGTLIPESVARSVSAALRVPLSNRRGPFPSSARADALVDAARRAFADVVGGEPSGVVLGPNMTTITYNLARAIGKTWKVGDEVVLSRLDHDANVRPWIAAAKSAGAVVRWAEIDIETCELPEWQYDDLINRRTRLVAVTGASNAVGTRPDVRAIAERAHRVGALVFVDGVHATAHAPVDMAESGADFWATSAYKWGGPHVGAVVAAPAVLERLAPDKLMSSPDSVPDRFETGTPAFELMAGAVAAVDHLAGLDDTATGTRRQRIRTSMAAVQRYEESVFSRLDNGLRSMLHVYVLGSPAHRAPTVSFSVEGWKPRAVTEELARRGICAWDGDYYAYELMESLGVGELGGAVRVGLVHYNTAHEVDRLLDALQELR</sequence>
<dbReference type="NCBIfam" id="TIGR01976">
    <property type="entry name" value="am_tr_V_VC1184"/>
    <property type="match status" value="1"/>
</dbReference>
<dbReference type="PANTHER" id="PTHR43586">
    <property type="entry name" value="CYSTEINE DESULFURASE"/>
    <property type="match status" value="1"/>
</dbReference>
<dbReference type="InterPro" id="IPR000192">
    <property type="entry name" value="Aminotrans_V_dom"/>
</dbReference>
<dbReference type="PANTHER" id="PTHR43586:SF21">
    <property type="entry name" value="PYRIDOXAL PHOSPHATE (PLP)-DEPENDENT ASPARTATE AMINOTRANSFERASE SUPERFAMILY"/>
    <property type="match status" value="1"/>
</dbReference>
<gene>
    <name evidence="2" type="ORF">AVDCRST_MAG41-3134</name>
</gene>
<dbReference type="GO" id="GO:0031071">
    <property type="term" value="F:cysteine desulfurase activity"/>
    <property type="evidence" value="ECO:0007669"/>
    <property type="project" value="UniProtKB-EC"/>
</dbReference>
<dbReference type="SUPFAM" id="SSF53383">
    <property type="entry name" value="PLP-dependent transferases"/>
    <property type="match status" value="1"/>
</dbReference>
<organism evidence="2">
    <name type="scientific">uncultured Mycobacteriales bacterium</name>
    <dbReference type="NCBI Taxonomy" id="581187"/>
    <lineage>
        <taxon>Bacteria</taxon>
        <taxon>Bacillati</taxon>
        <taxon>Actinomycetota</taxon>
        <taxon>Actinomycetes</taxon>
        <taxon>Mycobacteriales</taxon>
        <taxon>environmental samples</taxon>
    </lineage>
</organism>
<dbReference type="InterPro" id="IPR015424">
    <property type="entry name" value="PyrdxlP-dep_Trfase"/>
</dbReference>
<dbReference type="EC" id="2.8.1.7" evidence="2"/>
<reference evidence="2" key="1">
    <citation type="submission" date="2020-02" db="EMBL/GenBank/DDBJ databases">
        <authorList>
            <person name="Meier V. D."/>
        </authorList>
    </citation>
    <scope>NUCLEOTIDE SEQUENCE</scope>
    <source>
        <strain evidence="2">AVDCRST_MAG41</strain>
    </source>
</reference>
<name>A0A6J4JA78_9ACTN</name>
<dbReference type="InterPro" id="IPR015422">
    <property type="entry name" value="PyrdxlP-dep_Trfase_small"/>
</dbReference>
<keyword evidence="2" id="KW-0808">Transferase</keyword>
<dbReference type="AlphaFoldDB" id="A0A6J4JA78"/>
<dbReference type="InterPro" id="IPR011340">
    <property type="entry name" value="Cys_dSase-rel"/>
</dbReference>
<dbReference type="Pfam" id="PF00266">
    <property type="entry name" value="Aminotran_5"/>
    <property type="match status" value="1"/>
</dbReference>
<dbReference type="EMBL" id="CADCTP010000280">
    <property type="protein sequence ID" value="CAA9273640.1"/>
    <property type="molecule type" value="Genomic_DNA"/>
</dbReference>
<accession>A0A6J4JA78</accession>
<feature type="domain" description="Aminotransferase class V" evidence="1">
    <location>
        <begin position="20"/>
        <end position="392"/>
    </location>
</feature>
<protein>
    <submittedName>
        <fullName evidence="2">Cysteine desulfurase</fullName>
        <ecNumber evidence="2">2.8.1.7</ecNumber>
    </submittedName>
</protein>
<dbReference type="Gene3D" id="3.90.1150.10">
    <property type="entry name" value="Aspartate Aminotransferase, domain 1"/>
    <property type="match status" value="1"/>
</dbReference>
<proteinExistence type="predicted"/>
<dbReference type="InterPro" id="IPR015421">
    <property type="entry name" value="PyrdxlP-dep_Trfase_major"/>
</dbReference>
<evidence type="ECO:0000259" key="1">
    <source>
        <dbReference type="Pfam" id="PF00266"/>
    </source>
</evidence>
<evidence type="ECO:0000313" key="2">
    <source>
        <dbReference type="EMBL" id="CAA9273640.1"/>
    </source>
</evidence>